<gene>
    <name evidence="1" type="ORF">GLOIN_2v1614507</name>
</gene>
<sequence length="99" mass="11508">KISISYHNSNKYLKFKDFLENCHNKFEIINLNHTVELNFLKIVLNYIERSNNSLKILGLINVNERLNDEESMLLNSIKAKGIKIMEFHNLNGVCEGLEA</sequence>
<evidence type="ECO:0000313" key="1">
    <source>
        <dbReference type="EMBL" id="POG70649.1"/>
    </source>
</evidence>
<proteinExistence type="predicted"/>
<evidence type="ECO:0000313" key="2">
    <source>
        <dbReference type="Proteomes" id="UP000018888"/>
    </source>
</evidence>
<protein>
    <submittedName>
        <fullName evidence="1">Uncharacterized protein</fullName>
    </submittedName>
</protein>
<dbReference type="EMBL" id="AUPC02000118">
    <property type="protein sequence ID" value="POG70649.1"/>
    <property type="molecule type" value="Genomic_DNA"/>
</dbReference>
<organism evidence="1 2">
    <name type="scientific">Rhizophagus irregularis (strain DAOM 181602 / DAOM 197198 / MUCL 43194)</name>
    <name type="common">Arbuscular mycorrhizal fungus</name>
    <name type="synonym">Glomus intraradices</name>
    <dbReference type="NCBI Taxonomy" id="747089"/>
    <lineage>
        <taxon>Eukaryota</taxon>
        <taxon>Fungi</taxon>
        <taxon>Fungi incertae sedis</taxon>
        <taxon>Mucoromycota</taxon>
        <taxon>Glomeromycotina</taxon>
        <taxon>Glomeromycetes</taxon>
        <taxon>Glomerales</taxon>
        <taxon>Glomeraceae</taxon>
        <taxon>Rhizophagus</taxon>
    </lineage>
</organism>
<dbReference type="Proteomes" id="UP000018888">
    <property type="component" value="Unassembled WGS sequence"/>
</dbReference>
<accession>A0A2P4PZ42</accession>
<reference evidence="1 2" key="1">
    <citation type="journal article" date="2013" name="Proc. Natl. Acad. Sci. U.S.A.">
        <title>Genome of an arbuscular mycorrhizal fungus provides insight into the oldest plant symbiosis.</title>
        <authorList>
            <person name="Tisserant E."/>
            <person name="Malbreil M."/>
            <person name="Kuo A."/>
            <person name="Kohler A."/>
            <person name="Symeonidi A."/>
            <person name="Balestrini R."/>
            <person name="Charron P."/>
            <person name="Duensing N."/>
            <person name="Frei Dit Frey N."/>
            <person name="Gianinazzi-Pearson V."/>
            <person name="Gilbert L.B."/>
            <person name="Handa Y."/>
            <person name="Herr J.R."/>
            <person name="Hijri M."/>
            <person name="Koul R."/>
            <person name="Kawaguchi M."/>
            <person name="Krajinski F."/>
            <person name="Lammers P.J."/>
            <person name="Masclaux F.G."/>
            <person name="Murat C."/>
            <person name="Morin E."/>
            <person name="Ndikumana S."/>
            <person name="Pagni M."/>
            <person name="Petitpierre D."/>
            <person name="Requena N."/>
            <person name="Rosikiewicz P."/>
            <person name="Riley R."/>
            <person name="Saito K."/>
            <person name="San Clemente H."/>
            <person name="Shapiro H."/>
            <person name="van Tuinen D."/>
            <person name="Becard G."/>
            <person name="Bonfante P."/>
            <person name="Paszkowski U."/>
            <person name="Shachar-Hill Y.Y."/>
            <person name="Tuskan G.A."/>
            <person name="Young P.W."/>
            <person name="Sanders I.R."/>
            <person name="Henrissat B."/>
            <person name="Rensing S.A."/>
            <person name="Grigoriev I.V."/>
            <person name="Corradi N."/>
            <person name="Roux C."/>
            <person name="Martin F."/>
        </authorList>
    </citation>
    <scope>NUCLEOTIDE SEQUENCE [LARGE SCALE GENOMIC DNA]</scope>
    <source>
        <strain evidence="1 2">DAOM 197198</strain>
    </source>
</reference>
<name>A0A2P4PZ42_RHIID</name>
<keyword evidence="2" id="KW-1185">Reference proteome</keyword>
<dbReference type="AlphaFoldDB" id="A0A2P4PZ42"/>
<comment type="caution">
    <text evidence="1">The sequence shown here is derived from an EMBL/GenBank/DDBJ whole genome shotgun (WGS) entry which is preliminary data.</text>
</comment>
<reference evidence="1 2" key="2">
    <citation type="journal article" date="2018" name="New Phytol.">
        <title>High intraspecific genome diversity in the model arbuscular mycorrhizal symbiont Rhizophagus irregularis.</title>
        <authorList>
            <person name="Chen E.C.H."/>
            <person name="Morin E."/>
            <person name="Beaudet D."/>
            <person name="Noel J."/>
            <person name="Yildirir G."/>
            <person name="Ndikumana S."/>
            <person name="Charron P."/>
            <person name="St-Onge C."/>
            <person name="Giorgi J."/>
            <person name="Kruger M."/>
            <person name="Marton T."/>
            <person name="Ropars J."/>
            <person name="Grigoriev I.V."/>
            <person name="Hainaut M."/>
            <person name="Henrissat B."/>
            <person name="Roux C."/>
            <person name="Martin F."/>
            <person name="Corradi N."/>
        </authorList>
    </citation>
    <scope>NUCLEOTIDE SEQUENCE [LARGE SCALE GENOMIC DNA]</scope>
    <source>
        <strain evidence="1 2">DAOM 197198</strain>
    </source>
</reference>
<feature type="non-terminal residue" evidence="1">
    <location>
        <position position="1"/>
    </location>
</feature>